<evidence type="ECO:0000313" key="4">
    <source>
        <dbReference type="EMBL" id="MTS27186.1"/>
    </source>
</evidence>
<dbReference type="Gene3D" id="2.170.130.30">
    <property type="match status" value="1"/>
</dbReference>
<name>A0A0D8IUF6_9FIRM</name>
<dbReference type="Proteomes" id="UP000472755">
    <property type="component" value="Unassembled WGS sequence"/>
</dbReference>
<keyword evidence="1" id="KW-0472">Membrane</keyword>
<dbReference type="AlphaFoldDB" id="A0A0D8IUF6"/>
<dbReference type="EMBL" id="JXXK01000052">
    <property type="protein sequence ID" value="KJF38310.1"/>
    <property type="molecule type" value="Genomic_DNA"/>
</dbReference>
<sequence>MSAQKKKTLIIVCAAVVLVAAMLAVWFAFGPKGTAGQKAVGVTVVYADATTDEFSFSTDAEFLRQALEEQKLVEGEESQYGLYVKTVNGVTADEAKEEWWCFTKDGEDVMTGVDSTPVADGDHFEITLKTGY</sequence>
<gene>
    <name evidence="4" type="ORF">GMD59_07780</name>
    <name evidence="3" type="ORF">TQ39_18795</name>
</gene>
<dbReference type="Proteomes" id="UP000032483">
    <property type="component" value="Unassembled WGS sequence"/>
</dbReference>
<evidence type="ECO:0000313" key="5">
    <source>
        <dbReference type="Proteomes" id="UP000032483"/>
    </source>
</evidence>
<dbReference type="Pfam" id="PF14478">
    <property type="entry name" value="DUF4430"/>
    <property type="match status" value="1"/>
</dbReference>
<organism evidence="3 5">
    <name type="scientific">Ruthenibacterium lactatiformans</name>
    <dbReference type="NCBI Taxonomy" id="1550024"/>
    <lineage>
        <taxon>Bacteria</taxon>
        <taxon>Bacillati</taxon>
        <taxon>Bacillota</taxon>
        <taxon>Clostridia</taxon>
        <taxon>Eubacteriales</taxon>
        <taxon>Oscillospiraceae</taxon>
        <taxon>Ruthenibacterium</taxon>
    </lineage>
</organism>
<feature type="transmembrane region" description="Helical" evidence="1">
    <location>
        <begin position="9"/>
        <end position="29"/>
    </location>
</feature>
<keyword evidence="1" id="KW-1133">Transmembrane helix</keyword>
<dbReference type="GeneID" id="42858583"/>
<proteinExistence type="predicted"/>
<dbReference type="RefSeq" id="WP_050006659.1">
    <property type="nucleotide sequence ID" value="NZ_CAOJUJ010000009.1"/>
</dbReference>
<evidence type="ECO:0000259" key="2">
    <source>
        <dbReference type="Pfam" id="PF14478"/>
    </source>
</evidence>
<reference evidence="3" key="1">
    <citation type="submission" date="2015-02" db="EMBL/GenBank/DDBJ databases">
        <title>A novel member of the family Ruminococcaceae isolated from human feces.</title>
        <authorList>
            <person name="Shkoporov A.N."/>
            <person name="Chaplin A.V."/>
            <person name="Motuzova O.V."/>
            <person name="Kafarskaia L.I."/>
            <person name="Khokhlova E.V."/>
            <person name="Efimov B.A."/>
        </authorList>
    </citation>
    <scope>NUCLEOTIDE SEQUENCE [LARGE SCALE GENOMIC DNA]</scope>
    <source>
        <strain evidence="3">585-1</strain>
    </source>
</reference>
<dbReference type="InterPro" id="IPR027954">
    <property type="entry name" value="Transcobalamin-like_C"/>
</dbReference>
<evidence type="ECO:0000313" key="3">
    <source>
        <dbReference type="EMBL" id="KJF38310.1"/>
    </source>
</evidence>
<keyword evidence="1" id="KW-0812">Transmembrane</keyword>
<feature type="domain" description="Transcobalamin-like C-terminal" evidence="2">
    <location>
        <begin position="65"/>
        <end position="129"/>
    </location>
</feature>
<evidence type="ECO:0000256" key="1">
    <source>
        <dbReference type="SAM" id="Phobius"/>
    </source>
</evidence>
<accession>A0A0D8IUF6</accession>
<comment type="caution">
    <text evidence="3">The sequence shown here is derived from an EMBL/GenBank/DDBJ whole genome shotgun (WGS) entry which is preliminary data.</text>
</comment>
<keyword evidence="5" id="KW-1185">Reference proteome</keyword>
<evidence type="ECO:0000313" key="6">
    <source>
        <dbReference type="Proteomes" id="UP000472755"/>
    </source>
</evidence>
<protein>
    <submittedName>
        <fullName evidence="4">DUF4430 domain-containing protein</fullName>
    </submittedName>
</protein>
<reference evidence="4 6" key="2">
    <citation type="journal article" date="2019" name="Nat. Med.">
        <title>A library of human gut bacterial isolates paired with longitudinal multiomics data enables mechanistic microbiome research.</title>
        <authorList>
            <person name="Poyet M."/>
            <person name="Groussin M."/>
            <person name="Gibbons S.M."/>
            <person name="Avila-Pacheco J."/>
            <person name="Jiang X."/>
            <person name="Kearney S.M."/>
            <person name="Perrotta A.R."/>
            <person name="Berdy B."/>
            <person name="Zhao S."/>
            <person name="Lieberman T.D."/>
            <person name="Swanson P.K."/>
            <person name="Smith M."/>
            <person name="Roesemann S."/>
            <person name="Alexander J.E."/>
            <person name="Rich S.A."/>
            <person name="Livny J."/>
            <person name="Vlamakis H."/>
            <person name="Clish C."/>
            <person name="Bullock K."/>
            <person name="Deik A."/>
            <person name="Scott J."/>
            <person name="Pierce K.A."/>
            <person name="Xavier R.J."/>
            <person name="Alm E.J."/>
        </authorList>
    </citation>
    <scope>NUCLEOTIDE SEQUENCE [LARGE SCALE GENOMIC DNA]</scope>
    <source>
        <strain evidence="4 6">BIOML-A4</strain>
    </source>
</reference>
<dbReference type="EMBL" id="WMZU01000010">
    <property type="protein sequence ID" value="MTS27186.1"/>
    <property type="molecule type" value="Genomic_DNA"/>
</dbReference>